<feature type="chain" id="PRO_5024341028" description="DUF4440 domain-containing protein" evidence="1">
    <location>
        <begin position="19"/>
        <end position="148"/>
    </location>
</feature>
<dbReference type="RefSeq" id="WP_149098881.1">
    <property type="nucleotide sequence ID" value="NZ_BMMG01000004.1"/>
</dbReference>
<evidence type="ECO:0000313" key="5">
    <source>
        <dbReference type="Proteomes" id="UP001570846"/>
    </source>
</evidence>
<comment type="caution">
    <text evidence="2">The sequence shown here is derived from an EMBL/GenBank/DDBJ whole genome shotgun (WGS) entry which is preliminary data.</text>
</comment>
<gene>
    <name evidence="3" type="ORF">ACD591_06030</name>
    <name evidence="2" type="ORF">FOE74_12080</name>
</gene>
<evidence type="ECO:0000256" key="1">
    <source>
        <dbReference type="SAM" id="SignalP"/>
    </source>
</evidence>
<evidence type="ECO:0000313" key="2">
    <source>
        <dbReference type="EMBL" id="KAA6433220.1"/>
    </source>
</evidence>
<organism evidence="2 4">
    <name type="scientific">Rufibacter glacialis</name>
    <dbReference type="NCBI Taxonomy" id="1259555"/>
    <lineage>
        <taxon>Bacteria</taxon>
        <taxon>Pseudomonadati</taxon>
        <taxon>Bacteroidota</taxon>
        <taxon>Cytophagia</taxon>
        <taxon>Cytophagales</taxon>
        <taxon>Hymenobacteraceae</taxon>
        <taxon>Rufibacter</taxon>
    </lineage>
</organism>
<evidence type="ECO:0000313" key="3">
    <source>
        <dbReference type="EMBL" id="MFA1770841.1"/>
    </source>
</evidence>
<sequence>MKPVFTLLLFLAFHVSFAQTSPDQMSQKFFALYQTGNTDKALDYLFAQSTNMPMPLGVDMKMQLKRQVEVSGRYFGVENLAVRTAGPNVMMYTYLVKHQVQPLVFRIMYYRANDIWQMHTFTFHNNLFEELEESSKAKRLKENRDLGL</sequence>
<keyword evidence="5" id="KW-1185">Reference proteome</keyword>
<name>A0A5M8QE71_9BACT</name>
<evidence type="ECO:0008006" key="6">
    <source>
        <dbReference type="Google" id="ProtNLM"/>
    </source>
</evidence>
<accession>A0A5M8QE71</accession>
<dbReference type="AlphaFoldDB" id="A0A5M8QE71"/>
<dbReference type="OrthoDB" id="1367364at2"/>
<dbReference type="EMBL" id="VKKZ01000021">
    <property type="protein sequence ID" value="KAA6433220.1"/>
    <property type="molecule type" value="Genomic_DNA"/>
</dbReference>
<proteinExistence type="predicted"/>
<reference evidence="2 4" key="2">
    <citation type="submission" date="2019-09" db="EMBL/GenBank/DDBJ databases">
        <title>A bacterium isolated from glacier soil.</title>
        <authorList>
            <person name="Liu Q."/>
        </authorList>
    </citation>
    <scope>NUCLEOTIDE SEQUENCE [LARGE SCALE GENOMIC DNA]</scope>
    <source>
        <strain evidence="2 4">MDT1-10-3</strain>
    </source>
</reference>
<feature type="signal peptide" evidence="1">
    <location>
        <begin position="1"/>
        <end position="18"/>
    </location>
</feature>
<dbReference type="EMBL" id="JBGOGF010000003">
    <property type="protein sequence ID" value="MFA1770841.1"/>
    <property type="molecule type" value="Genomic_DNA"/>
</dbReference>
<dbReference type="Proteomes" id="UP000323866">
    <property type="component" value="Unassembled WGS sequence"/>
</dbReference>
<reference evidence="3 5" key="3">
    <citation type="submission" date="2024-08" db="EMBL/GenBank/DDBJ databases">
        <authorList>
            <person name="Wei W."/>
        </authorList>
    </citation>
    <scope>NUCLEOTIDE SEQUENCE [LARGE SCALE GENOMIC DNA]</scope>
    <source>
        <strain evidence="3 5">XU2</strain>
    </source>
</reference>
<protein>
    <recommendedName>
        <fullName evidence="6">DUF4440 domain-containing protein</fullName>
    </recommendedName>
</protein>
<dbReference type="Proteomes" id="UP001570846">
    <property type="component" value="Unassembled WGS sequence"/>
</dbReference>
<evidence type="ECO:0000313" key="4">
    <source>
        <dbReference type="Proteomes" id="UP000323866"/>
    </source>
</evidence>
<reference evidence="2 4" key="1">
    <citation type="submission" date="2019-07" db="EMBL/GenBank/DDBJ databases">
        <authorList>
            <person name="Qu J.-H."/>
        </authorList>
    </citation>
    <scope>NUCLEOTIDE SEQUENCE [LARGE SCALE GENOMIC DNA]</scope>
    <source>
        <strain evidence="2 4">MDT1-10-3</strain>
    </source>
</reference>
<keyword evidence="1" id="KW-0732">Signal</keyword>